<evidence type="ECO:0000259" key="2">
    <source>
        <dbReference type="PROSITE" id="PS50097"/>
    </source>
</evidence>
<dbReference type="GO" id="GO:0005737">
    <property type="term" value="C:cytoplasm"/>
    <property type="evidence" value="ECO:0007669"/>
    <property type="project" value="TreeGrafter"/>
</dbReference>
<dbReference type="InterPro" id="IPR052407">
    <property type="entry name" value="BTB_POZ_domain_cont_9"/>
</dbReference>
<dbReference type="InterPro" id="IPR011333">
    <property type="entry name" value="SKP1/BTB/POZ_sf"/>
</dbReference>
<evidence type="ECO:0000256" key="1">
    <source>
        <dbReference type="SAM" id="MobiDB-lite"/>
    </source>
</evidence>
<dbReference type="Pfam" id="PF00651">
    <property type="entry name" value="BTB"/>
    <property type="match status" value="1"/>
</dbReference>
<feature type="compositionally biased region" description="Low complexity" evidence="1">
    <location>
        <begin position="328"/>
        <end position="366"/>
    </location>
</feature>
<organism evidence="4 5">
    <name type="scientific">Diversispora epigaea</name>
    <dbReference type="NCBI Taxonomy" id="1348612"/>
    <lineage>
        <taxon>Eukaryota</taxon>
        <taxon>Fungi</taxon>
        <taxon>Fungi incertae sedis</taxon>
        <taxon>Mucoromycota</taxon>
        <taxon>Glomeromycotina</taxon>
        <taxon>Glomeromycetes</taxon>
        <taxon>Diversisporales</taxon>
        <taxon>Diversisporaceae</taxon>
        <taxon>Diversispora</taxon>
    </lineage>
</organism>
<dbReference type="PANTHER" id="PTHR46306:SF1">
    <property type="entry name" value="BTB_POZ DOMAIN-CONTAINING PROTEIN 9"/>
    <property type="match status" value="1"/>
</dbReference>
<gene>
    <name evidence="4" type="ORF">Glove_243g50</name>
</gene>
<proteinExistence type="predicted"/>
<dbReference type="AlphaFoldDB" id="A0A397IBH2"/>
<dbReference type="Gene3D" id="1.25.40.420">
    <property type="match status" value="1"/>
</dbReference>
<dbReference type="EMBL" id="PQFF01000225">
    <property type="protein sequence ID" value="RHZ72292.1"/>
    <property type="molecule type" value="Genomic_DNA"/>
</dbReference>
<dbReference type="Pfam" id="PF07534">
    <property type="entry name" value="TLD"/>
    <property type="match status" value="1"/>
</dbReference>
<dbReference type="SUPFAM" id="SSF54695">
    <property type="entry name" value="POZ domain"/>
    <property type="match status" value="1"/>
</dbReference>
<dbReference type="Proteomes" id="UP000266861">
    <property type="component" value="Unassembled WGS sequence"/>
</dbReference>
<dbReference type="Gene3D" id="3.30.710.10">
    <property type="entry name" value="Potassium Channel Kv1.1, Chain A"/>
    <property type="match status" value="1"/>
</dbReference>
<feature type="domain" description="BTB" evidence="2">
    <location>
        <begin position="23"/>
        <end position="98"/>
    </location>
</feature>
<reference evidence="4 5" key="1">
    <citation type="submission" date="2018-08" db="EMBL/GenBank/DDBJ databases">
        <title>Genome and evolution of the arbuscular mycorrhizal fungus Diversispora epigaea (formerly Glomus versiforme) and its bacterial endosymbionts.</title>
        <authorList>
            <person name="Sun X."/>
            <person name="Fei Z."/>
            <person name="Harrison M."/>
        </authorList>
    </citation>
    <scope>NUCLEOTIDE SEQUENCE [LARGE SCALE GENOMIC DNA]</scope>
    <source>
        <strain evidence="4 5">IT104</strain>
    </source>
</reference>
<name>A0A397IBH2_9GLOM</name>
<dbReference type="InterPro" id="IPR011705">
    <property type="entry name" value="BACK"/>
</dbReference>
<sequence length="700" mass="81773">MALKFLDKLSKDFSELLNDKEEYNVVIEVDQEPNKKTFTAHSAILRYRSSYFNKELLNTIVTNDDNNNIKTITKPNISAQIFEIILKYIYGGIIDTENIDTKTMFELMVATNEFGFEELSAKLESYLIEFKSSWLRIHFSFIYHSIFKKNNNNFKDLEKFCNDIITKYPNLIFESAEFTSLQETALLSILKRDDLQMKESEIWDYTIKWGIAQNPTLPEKSEEWSKENFKTLKTTLQQCLPHIRYFHISGLDVINKIKPYKKILDKQLWNDLTEYLLVPDQPIKSIILPSRVNLALEPTINLTKEPTQEPQEPQEPTQEPIQEHQEPQEPTQEPTQEPIQEPTQEPIQKPTQEPIQEPTQEPIQEPTQERTVILTPPVNLTQEPPARVLPQIVNELFSTIINKEHAAIISSWIGHQTINYSSTNNPYEFELILRGSRDGFAPRSFWDICDGYDNTIVVCKVKGTDEILGGFNPLAWDKTKEYCYMKTNKSFIFSFKGGSIQNPILSRVKDDSGSLWNSIDKDVYGPYFGNGEFRMKSEVSNFTQDKENQCRKPTYYEKSIRTTNAKFSIIDYETLKFLEFLDKLSQDFSELLNDKEEYNARLRLKLIKEPNKKTFTIHSVILRYHPTLIKNYQIEYNDDNNNIKPIANQISLLDFLNYSQIRNSVNKYFCTRTRTMFELIITTNEELSVKLESHFIESKA</sequence>
<dbReference type="PANTHER" id="PTHR46306">
    <property type="entry name" value="BTB/POZ DOMAIN-CONTAINING PROTEIN 9"/>
    <property type="match status" value="1"/>
</dbReference>
<feature type="region of interest" description="Disordered" evidence="1">
    <location>
        <begin position="301"/>
        <end position="369"/>
    </location>
</feature>
<feature type="compositionally biased region" description="Low complexity" evidence="1">
    <location>
        <begin position="308"/>
        <end position="320"/>
    </location>
</feature>
<dbReference type="PROSITE" id="PS51886">
    <property type="entry name" value="TLDC"/>
    <property type="match status" value="1"/>
</dbReference>
<keyword evidence="5" id="KW-1185">Reference proteome</keyword>
<evidence type="ECO:0000313" key="5">
    <source>
        <dbReference type="Proteomes" id="UP000266861"/>
    </source>
</evidence>
<comment type="caution">
    <text evidence="4">The sequence shown here is derived from an EMBL/GenBank/DDBJ whole genome shotgun (WGS) entry which is preliminary data.</text>
</comment>
<dbReference type="InterPro" id="IPR006571">
    <property type="entry name" value="TLDc_dom"/>
</dbReference>
<accession>A0A397IBH2</accession>
<feature type="domain" description="TLDc" evidence="3">
    <location>
        <begin position="399"/>
        <end position="578"/>
    </location>
</feature>
<dbReference type="Pfam" id="PF07707">
    <property type="entry name" value="BACK"/>
    <property type="match status" value="1"/>
</dbReference>
<dbReference type="SMART" id="SM00225">
    <property type="entry name" value="BTB"/>
    <property type="match status" value="1"/>
</dbReference>
<evidence type="ECO:0008006" key="6">
    <source>
        <dbReference type="Google" id="ProtNLM"/>
    </source>
</evidence>
<dbReference type="PROSITE" id="PS50097">
    <property type="entry name" value="BTB"/>
    <property type="match status" value="1"/>
</dbReference>
<evidence type="ECO:0000313" key="4">
    <source>
        <dbReference type="EMBL" id="RHZ72292.1"/>
    </source>
</evidence>
<evidence type="ECO:0000259" key="3">
    <source>
        <dbReference type="PROSITE" id="PS51886"/>
    </source>
</evidence>
<protein>
    <recommendedName>
        <fullName evidence="6">BTB domain-containing protein</fullName>
    </recommendedName>
</protein>
<dbReference type="InterPro" id="IPR000210">
    <property type="entry name" value="BTB/POZ_dom"/>
</dbReference>